<dbReference type="Gene3D" id="2.60.40.3620">
    <property type="match status" value="3"/>
</dbReference>
<evidence type="ECO:0000259" key="2">
    <source>
        <dbReference type="Pfam" id="PF14292"/>
    </source>
</evidence>
<keyword evidence="4" id="KW-1185">Reference proteome</keyword>
<organism evidence="3 4">
    <name type="scientific">Prevotella herbatica</name>
    <dbReference type="NCBI Taxonomy" id="2801997"/>
    <lineage>
        <taxon>Bacteria</taxon>
        <taxon>Pseudomonadati</taxon>
        <taxon>Bacteroidota</taxon>
        <taxon>Bacteroidia</taxon>
        <taxon>Bacteroidales</taxon>
        <taxon>Prevotellaceae</taxon>
        <taxon>Prevotella</taxon>
    </lineage>
</organism>
<feature type="signal peptide" evidence="1">
    <location>
        <begin position="1"/>
        <end position="20"/>
    </location>
</feature>
<evidence type="ECO:0000313" key="4">
    <source>
        <dbReference type="Proteomes" id="UP001319045"/>
    </source>
</evidence>
<evidence type="ECO:0000256" key="1">
    <source>
        <dbReference type="SAM" id="SignalP"/>
    </source>
</evidence>
<dbReference type="EMBL" id="AP024484">
    <property type="protein sequence ID" value="BCS85292.1"/>
    <property type="molecule type" value="Genomic_DNA"/>
</dbReference>
<reference evidence="3 4" key="1">
    <citation type="journal article" date="2022" name="Int. J. Syst. Evol. Microbiol.">
        <title>Prevotella herbatica sp. nov., a plant polysaccharide-decomposing anaerobic bacterium isolated from a methanogenic reactor.</title>
        <authorList>
            <person name="Uek A."/>
            <person name="Tonouchi A."/>
            <person name="Kaku N."/>
            <person name="Ueki K."/>
        </authorList>
    </citation>
    <scope>NUCLEOTIDE SEQUENCE [LARGE SCALE GENOMIC DNA]</scope>
    <source>
        <strain evidence="3 4">WR041</strain>
    </source>
</reference>
<feature type="domain" description="SusE outer membrane protein" evidence="2">
    <location>
        <begin position="29"/>
        <end position="132"/>
    </location>
</feature>
<feature type="chain" id="PRO_5046569307" evidence="1">
    <location>
        <begin position="21"/>
        <end position="498"/>
    </location>
</feature>
<dbReference type="InterPro" id="IPR025970">
    <property type="entry name" value="SusE"/>
</dbReference>
<protein>
    <submittedName>
        <fullName evidence="3">SusE and SusF_SusE domain-containing protein</fullName>
    </submittedName>
</protein>
<dbReference type="Proteomes" id="UP001319045">
    <property type="component" value="Chromosome"/>
</dbReference>
<dbReference type="Pfam" id="PF14292">
    <property type="entry name" value="SusE"/>
    <property type="match status" value="1"/>
</dbReference>
<gene>
    <name evidence="3" type="ORF">prwr041_11850</name>
</gene>
<keyword evidence="1" id="KW-0732">Signal</keyword>
<name>A0ABM7NY09_9BACT</name>
<proteinExistence type="predicted"/>
<evidence type="ECO:0000313" key="3">
    <source>
        <dbReference type="EMBL" id="BCS85292.1"/>
    </source>
</evidence>
<dbReference type="PROSITE" id="PS51257">
    <property type="entry name" value="PROKAR_LIPOPROTEIN"/>
    <property type="match status" value="1"/>
</dbReference>
<sequence>MMKKYIYGFIGILLGGLLLSACTDQDYKQLDKGSNQLTLTAAEKVDNLQEINHASNAITLNWTTGNNADTGNRIYYQLELAKAGTNFAEPYTALANGSQVYTWSINEENINNLILDKFGGTAGQPTSIDARISAIVNGVDQAQTDSLTFQMTPYKAVTTTLYLIGDATPNGWSADNATAMTRTENGLFTWEGTLKSGNLKFITTLGQILPSYNKNENDSVVLRTRDDQPDGKWQITVDHYYKVTANLLTGQVTFTQEEGNKPAFDYLYFVGDMTSWNFVNMAHDPLDNFLFRYGHYFDQGGNFKFGTSENSWEYMYKPTQENALYNETSMQLVSGFSPDNKWELKDSETGKAYKICVDIRTGKERMMMSEFTPYSMMYLVGDAAPSGWDLGNATPMTATDSPYIFTWTGTLNAGELKFSCDKQSDWLGGWFMCANGNDENPTGQTEKALFVDMSNDYLKEEYKNIDISSIDRKWKITTSGTYTITLNQLEETVSIVKQ</sequence>
<accession>A0ABM7NY09</accession>